<organism evidence="2 3">
    <name type="scientific">Stackebrandtia albiflava</name>
    <dbReference type="NCBI Taxonomy" id="406432"/>
    <lineage>
        <taxon>Bacteria</taxon>
        <taxon>Bacillati</taxon>
        <taxon>Actinomycetota</taxon>
        <taxon>Actinomycetes</taxon>
        <taxon>Glycomycetales</taxon>
        <taxon>Glycomycetaceae</taxon>
        <taxon>Stackebrandtia</taxon>
    </lineage>
</organism>
<feature type="domain" description="Aminoglycoside phosphotransferase" evidence="1">
    <location>
        <begin position="111"/>
        <end position="161"/>
    </location>
</feature>
<evidence type="ECO:0000313" key="3">
    <source>
        <dbReference type="Proteomes" id="UP000321617"/>
    </source>
</evidence>
<dbReference type="SUPFAM" id="SSF56112">
    <property type="entry name" value="Protein kinase-like (PK-like)"/>
    <property type="match status" value="1"/>
</dbReference>
<keyword evidence="2" id="KW-0808">Transferase</keyword>
<dbReference type="EMBL" id="VLLL01000008">
    <property type="protein sequence ID" value="TWJ08162.1"/>
    <property type="molecule type" value="Genomic_DNA"/>
</dbReference>
<keyword evidence="3" id="KW-1185">Reference proteome</keyword>
<dbReference type="GO" id="GO:0016740">
    <property type="term" value="F:transferase activity"/>
    <property type="evidence" value="ECO:0007669"/>
    <property type="project" value="UniProtKB-KW"/>
</dbReference>
<accession>A0A562URB4</accession>
<gene>
    <name evidence="2" type="ORF">LX16_4383</name>
</gene>
<dbReference type="InterPro" id="IPR011009">
    <property type="entry name" value="Kinase-like_dom_sf"/>
</dbReference>
<sequence length="251" mass="27859">MEQVLSDQPDRLVVRRDDTVRRPVRPWTASVHGLLRHLDAVGFGAAPIPLGMADGVETVSYLPGDSGAAGWRALTRDAGVVGMARLLRRLHDAATGYTPPPDAVWVSGPHRPGEVIRHGDFGPWNLVWRDGTPIGVIDFELARPGNRLSDVAYALEYVAPFRSDTDCLRWMRYTSPPDRRRRIALFAEAYGLPSTAGLVDAVIEEQSATIDLVASLGRAGHRPQADWLRGGFLGQLSDRVRWSRRHRWLCE</sequence>
<proteinExistence type="predicted"/>
<reference evidence="2 3" key="1">
    <citation type="journal article" date="2013" name="Stand. Genomic Sci.">
        <title>Genomic Encyclopedia of Type Strains, Phase I: The one thousand microbial genomes (KMG-I) project.</title>
        <authorList>
            <person name="Kyrpides N.C."/>
            <person name="Woyke T."/>
            <person name="Eisen J.A."/>
            <person name="Garrity G."/>
            <person name="Lilburn T.G."/>
            <person name="Beck B.J."/>
            <person name="Whitman W.B."/>
            <person name="Hugenholtz P."/>
            <person name="Klenk H.P."/>
        </authorList>
    </citation>
    <scope>NUCLEOTIDE SEQUENCE [LARGE SCALE GENOMIC DNA]</scope>
    <source>
        <strain evidence="2 3">DSM 45044</strain>
    </source>
</reference>
<dbReference type="RefSeq" id="WP_147142380.1">
    <property type="nucleotide sequence ID" value="NZ_BAABIJ010000004.1"/>
</dbReference>
<comment type="caution">
    <text evidence="2">The sequence shown here is derived from an EMBL/GenBank/DDBJ whole genome shotgun (WGS) entry which is preliminary data.</text>
</comment>
<dbReference type="OrthoDB" id="236897at2"/>
<dbReference type="AlphaFoldDB" id="A0A562URB4"/>
<evidence type="ECO:0000313" key="2">
    <source>
        <dbReference type="EMBL" id="TWJ08162.1"/>
    </source>
</evidence>
<evidence type="ECO:0000259" key="1">
    <source>
        <dbReference type="Pfam" id="PF01636"/>
    </source>
</evidence>
<protein>
    <submittedName>
        <fullName evidence="2">Phosphotransferase family enzyme</fullName>
    </submittedName>
</protein>
<dbReference type="Proteomes" id="UP000321617">
    <property type="component" value="Unassembled WGS sequence"/>
</dbReference>
<dbReference type="Pfam" id="PF01636">
    <property type="entry name" value="APH"/>
    <property type="match status" value="1"/>
</dbReference>
<dbReference type="InterPro" id="IPR002575">
    <property type="entry name" value="Aminoglycoside_PTrfase"/>
</dbReference>
<name>A0A562URB4_9ACTN</name>
<dbReference type="Gene3D" id="3.90.1200.10">
    <property type="match status" value="1"/>
</dbReference>